<dbReference type="InterPro" id="IPR018089">
    <property type="entry name" value="OMPdecase_AS"/>
</dbReference>
<dbReference type="EMBL" id="JBHRSA010000034">
    <property type="protein sequence ID" value="MFC3040270.1"/>
    <property type="molecule type" value="Genomic_DNA"/>
</dbReference>
<dbReference type="PANTHER" id="PTHR32119:SF2">
    <property type="entry name" value="OROTIDINE 5'-PHOSPHATE DECARBOXYLASE"/>
    <property type="match status" value="1"/>
</dbReference>
<dbReference type="HAMAP" id="MF_01200_B">
    <property type="entry name" value="OMPdecase_type1_B"/>
    <property type="match status" value="1"/>
</dbReference>
<dbReference type="Gene3D" id="3.20.20.70">
    <property type="entry name" value="Aldolase class I"/>
    <property type="match status" value="1"/>
</dbReference>
<dbReference type="InterPro" id="IPR013785">
    <property type="entry name" value="Aldolase_TIM"/>
</dbReference>
<feature type="binding site" evidence="7">
    <location>
        <position position="121"/>
    </location>
    <ligand>
        <name>substrate</name>
    </ligand>
</feature>
<keyword evidence="3 7" id="KW-0210">Decarboxylase</keyword>
<keyword evidence="5 7" id="KW-0456">Lyase</keyword>
<feature type="domain" description="Orotidine 5'-phosphate decarboxylase" evidence="9">
    <location>
        <begin position="4"/>
        <end position="228"/>
    </location>
</feature>
<evidence type="ECO:0000259" key="9">
    <source>
        <dbReference type="SMART" id="SM00934"/>
    </source>
</evidence>
<evidence type="ECO:0000256" key="3">
    <source>
        <dbReference type="ARBA" id="ARBA00022793"/>
    </source>
</evidence>
<dbReference type="InterPro" id="IPR047596">
    <property type="entry name" value="OMPdecase_bac"/>
</dbReference>
<dbReference type="NCBIfam" id="NF001273">
    <property type="entry name" value="PRK00230.1"/>
    <property type="match status" value="1"/>
</dbReference>
<organism evidence="10 11">
    <name type="scientific">Virgibacillus xinjiangensis</name>
    <dbReference type="NCBI Taxonomy" id="393090"/>
    <lineage>
        <taxon>Bacteria</taxon>
        <taxon>Bacillati</taxon>
        <taxon>Bacillota</taxon>
        <taxon>Bacilli</taxon>
        <taxon>Bacillales</taxon>
        <taxon>Bacillaceae</taxon>
        <taxon>Virgibacillus</taxon>
    </lineage>
</organism>
<evidence type="ECO:0000313" key="11">
    <source>
        <dbReference type="Proteomes" id="UP001595279"/>
    </source>
</evidence>
<feature type="binding site" evidence="7">
    <location>
        <position position="212"/>
    </location>
    <ligand>
        <name>substrate</name>
    </ligand>
</feature>
<feature type="active site" description="Proton donor" evidence="7">
    <location>
        <position position="61"/>
    </location>
</feature>
<dbReference type="PANTHER" id="PTHR32119">
    <property type="entry name" value="OROTIDINE 5'-PHOSPHATE DECARBOXYLASE"/>
    <property type="match status" value="1"/>
</dbReference>
<proteinExistence type="inferred from homology"/>
<comment type="pathway">
    <text evidence="2 7 8">Pyrimidine metabolism; UMP biosynthesis via de novo pathway; UMP from orotate: step 2/2.</text>
</comment>
<comment type="catalytic activity">
    <reaction evidence="6 7 8">
        <text>orotidine 5'-phosphate + H(+) = UMP + CO2</text>
        <dbReference type="Rhea" id="RHEA:11596"/>
        <dbReference type="ChEBI" id="CHEBI:15378"/>
        <dbReference type="ChEBI" id="CHEBI:16526"/>
        <dbReference type="ChEBI" id="CHEBI:57538"/>
        <dbReference type="ChEBI" id="CHEBI:57865"/>
        <dbReference type="EC" id="4.1.1.23"/>
    </reaction>
</comment>
<sequence length="234" mass="25404">MTKDVYIALDFPEGAAAENFLKQNQLEGVPVKVGMELFYREGPIIIEKLKDRGHPVFLDLKLHDIPTTVMKAMSNLAKLQVDMVNVHALGGGEMIHYAKEGLLAGSSTGKGPKLIAVTVLTSMEEATIQEDLKLSGSLVDNTVHLAELSHEHGADGVVCSVHEASQIKEACSADFLTVTPGIRLDGTDSNDQKRVASPRYAKENNADIIVIGRSVTKADDPRAAYERAVKEWQV</sequence>
<evidence type="ECO:0000256" key="8">
    <source>
        <dbReference type="RuleBase" id="RU000512"/>
    </source>
</evidence>
<feature type="binding site" evidence="7">
    <location>
        <begin position="59"/>
        <end position="68"/>
    </location>
    <ligand>
        <name>substrate</name>
    </ligand>
</feature>
<name>A0ABV7CVT1_9BACI</name>
<evidence type="ECO:0000256" key="1">
    <source>
        <dbReference type="ARBA" id="ARBA00002356"/>
    </source>
</evidence>
<feature type="binding site" evidence="7">
    <location>
        <position position="213"/>
    </location>
    <ligand>
        <name>substrate</name>
    </ligand>
</feature>
<comment type="similarity">
    <text evidence="7">Belongs to the OMP decarboxylase family. Type 1 subfamily.</text>
</comment>
<gene>
    <name evidence="7 10" type="primary">pyrF</name>
    <name evidence="10" type="ORF">ACFOGI_08380</name>
</gene>
<evidence type="ECO:0000256" key="5">
    <source>
        <dbReference type="ARBA" id="ARBA00023239"/>
    </source>
</evidence>
<accession>A0ABV7CVT1</accession>
<dbReference type="RefSeq" id="WP_390271337.1">
    <property type="nucleotide sequence ID" value="NZ_JBHRSA010000034.1"/>
</dbReference>
<protein>
    <recommendedName>
        <fullName evidence="7">Orotidine 5'-phosphate decarboxylase</fullName>
        <ecNumber evidence="7">4.1.1.23</ecNumber>
    </recommendedName>
    <alternativeName>
        <fullName evidence="7">OMP decarboxylase</fullName>
        <shortName evidence="7">OMPDCase</shortName>
        <shortName evidence="7">OMPdecase</shortName>
    </alternativeName>
</protein>
<dbReference type="PROSITE" id="PS00156">
    <property type="entry name" value="OMPDECASE"/>
    <property type="match status" value="1"/>
</dbReference>
<dbReference type="GO" id="GO:0004590">
    <property type="term" value="F:orotidine-5'-phosphate decarboxylase activity"/>
    <property type="evidence" value="ECO:0007669"/>
    <property type="project" value="UniProtKB-EC"/>
</dbReference>
<feature type="binding site" evidence="7">
    <location>
        <position position="10"/>
    </location>
    <ligand>
        <name>substrate</name>
    </ligand>
</feature>
<dbReference type="Pfam" id="PF00215">
    <property type="entry name" value="OMPdecase"/>
    <property type="match status" value="1"/>
</dbReference>
<feature type="binding site" evidence="7">
    <location>
        <position position="183"/>
    </location>
    <ligand>
        <name>substrate</name>
    </ligand>
</feature>
<feature type="binding site" evidence="7">
    <location>
        <position position="192"/>
    </location>
    <ligand>
        <name>substrate</name>
    </ligand>
</feature>
<comment type="function">
    <text evidence="1 7">Catalyzes the decarboxylation of orotidine 5'-monophosphate (OMP) to uridine 5'-monophosphate (UMP).</text>
</comment>
<evidence type="ECO:0000313" key="10">
    <source>
        <dbReference type="EMBL" id="MFC3040270.1"/>
    </source>
</evidence>
<evidence type="ECO:0000256" key="7">
    <source>
        <dbReference type="HAMAP-Rule" id="MF_01200"/>
    </source>
</evidence>
<dbReference type="CDD" id="cd04725">
    <property type="entry name" value="OMP_decarboxylase_like"/>
    <property type="match status" value="1"/>
</dbReference>
<dbReference type="InterPro" id="IPR011060">
    <property type="entry name" value="RibuloseP-bd_barrel"/>
</dbReference>
<comment type="subunit">
    <text evidence="7">Homodimer.</text>
</comment>
<dbReference type="InterPro" id="IPR001754">
    <property type="entry name" value="OMPdeCOase_dom"/>
</dbReference>
<keyword evidence="11" id="KW-1185">Reference proteome</keyword>
<comment type="caution">
    <text evidence="10">The sequence shown here is derived from an EMBL/GenBank/DDBJ whole genome shotgun (WGS) entry which is preliminary data.</text>
</comment>
<feature type="binding site" evidence="7">
    <location>
        <position position="32"/>
    </location>
    <ligand>
        <name>substrate</name>
    </ligand>
</feature>
<evidence type="ECO:0000256" key="6">
    <source>
        <dbReference type="ARBA" id="ARBA00049157"/>
    </source>
</evidence>
<dbReference type="Proteomes" id="UP001595279">
    <property type="component" value="Unassembled WGS sequence"/>
</dbReference>
<dbReference type="SUPFAM" id="SSF51366">
    <property type="entry name" value="Ribulose-phoshate binding barrel"/>
    <property type="match status" value="1"/>
</dbReference>
<dbReference type="EC" id="4.1.1.23" evidence="7"/>
<reference evidence="11" key="1">
    <citation type="journal article" date="2019" name="Int. J. Syst. Evol. Microbiol.">
        <title>The Global Catalogue of Microorganisms (GCM) 10K type strain sequencing project: providing services to taxonomists for standard genome sequencing and annotation.</title>
        <authorList>
            <consortium name="The Broad Institute Genomics Platform"/>
            <consortium name="The Broad Institute Genome Sequencing Center for Infectious Disease"/>
            <person name="Wu L."/>
            <person name="Ma J."/>
        </authorList>
    </citation>
    <scope>NUCLEOTIDE SEQUENCE [LARGE SCALE GENOMIC DNA]</scope>
    <source>
        <strain evidence="11">KCTC 13128</strain>
    </source>
</reference>
<evidence type="ECO:0000256" key="4">
    <source>
        <dbReference type="ARBA" id="ARBA00022975"/>
    </source>
</evidence>
<dbReference type="InterPro" id="IPR014732">
    <property type="entry name" value="OMPdecase"/>
</dbReference>
<keyword evidence="4 7" id="KW-0665">Pyrimidine biosynthesis</keyword>
<evidence type="ECO:0000256" key="2">
    <source>
        <dbReference type="ARBA" id="ARBA00004861"/>
    </source>
</evidence>
<dbReference type="NCBIfam" id="TIGR01740">
    <property type="entry name" value="pyrF"/>
    <property type="match status" value="1"/>
</dbReference>
<dbReference type="SMART" id="SM00934">
    <property type="entry name" value="OMPdecase"/>
    <property type="match status" value="1"/>
</dbReference>